<comment type="caution">
    <text evidence="1">The sequence shown here is derived from an EMBL/GenBank/DDBJ whole genome shotgun (WGS) entry which is preliminary data.</text>
</comment>
<evidence type="ECO:0000313" key="2">
    <source>
        <dbReference type="Proteomes" id="UP001054252"/>
    </source>
</evidence>
<reference evidence="1 2" key="1">
    <citation type="journal article" date="2021" name="Commun. Biol.">
        <title>The genome of Shorea leprosula (Dipterocarpaceae) highlights the ecological relevance of drought in aseasonal tropical rainforests.</title>
        <authorList>
            <person name="Ng K.K.S."/>
            <person name="Kobayashi M.J."/>
            <person name="Fawcett J.A."/>
            <person name="Hatakeyama M."/>
            <person name="Paape T."/>
            <person name="Ng C.H."/>
            <person name="Ang C.C."/>
            <person name="Tnah L.H."/>
            <person name="Lee C.T."/>
            <person name="Nishiyama T."/>
            <person name="Sese J."/>
            <person name="O'Brien M.J."/>
            <person name="Copetti D."/>
            <person name="Mohd Noor M.I."/>
            <person name="Ong R.C."/>
            <person name="Putra M."/>
            <person name="Sireger I.Z."/>
            <person name="Indrioko S."/>
            <person name="Kosugi Y."/>
            <person name="Izuno A."/>
            <person name="Isagi Y."/>
            <person name="Lee S.L."/>
            <person name="Shimizu K.K."/>
        </authorList>
    </citation>
    <scope>NUCLEOTIDE SEQUENCE [LARGE SCALE GENOMIC DNA]</scope>
    <source>
        <strain evidence="1">214</strain>
    </source>
</reference>
<sequence>MPPVVEIFAPRQCRLKSSFYWPHSINVPTAEKLLKILLNHYGIVHLGVFQGRS</sequence>
<keyword evidence="2" id="KW-1185">Reference proteome</keyword>
<dbReference type="AlphaFoldDB" id="A0AAV5MR83"/>
<gene>
    <name evidence="1" type="ORF">SLEP1_g58015</name>
</gene>
<dbReference type="Proteomes" id="UP001054252">
    <property type="component" value="Unassembled WGS sequence"/>
</dbReference>
<dbReference type="EMBL" id="BPVZ01000490">
    <property type="protein sequence ID" value="GKV51348.1"/>
    <property type="molecule type" value="Genomic_DNA"/>
</dbReference>
<organism evidence="1 2">
    <name type="scientific">Rubroshorea leprosula</name>
    <dbReference type="NCBI Taxonomy" id="152421"/>
    <lineage>
        <taxon>Eukaryota</taxon>
        <taxon>Viridiplantae</taxon>
        <taxon>Streptophyta</taxon>
        <taxon>Embryophyta</taxon>
        <taxon>Tracheophyta</taxon>
        <taxon>Spermatophyta</taxon>
        <taxon>Magnoliopsida</taxon>
        <taxon>eudicotyledons</taxon>
        <taxon>Gunneridae</taxon>
        <taxon>Pentapetalae</taxon>
        <taxon>rosids</taxon>
        <taxon>malvids</taxon>
        <taxon>Malvales</taxon>
        <taxon>Dipterocarpaceae</taxon>
        <taxon>Rubroshorea</taxon>
    </lineage>
</organism>
<name>A0AAV5MR83_9ROSI</name>
<accession>A0AAV5MR83</accession>
<protein>
    <submittedName>
        <fullName evidence="1">Uncharacterized protein</fullName>
    </submittedName>
</protein>
<evidence type="ECO:0000313" key="1">
    <source>
        <dbReference type="EMBL" id="GKV51348.1"/>
    </source>
</evidence>
<proteinExistence type="predicted"/>